<gene>
    <name evidence="2" type="ORF">Mal15_57190</name>
</gene>
<evidence type="ECO:0000256" key="1">
    <source>
        <dbReference type="SAM" id="MobiDB-lite"/>
    </source>
</evidence>
<dbReference type="EMBL" id="CP036264">
    <property type="protein sequence ID" value="QEG01641.1"/>
    <property type="molecule type" value="Genomic_DNA"/>
</dbReference>
<evidence type="ECO:0000313" key="2">
    <source>
        <dbReference type="EMBL" id="QEG01641.1"/>
    </source>
</evidence>
<accession>A0A5B9MNK0</accession>
<dbReference type="Proteomes" id="UP000321353">
    <property type="component" value="Chromosome"/>
</dbReference>
<evidence type="ECO:0000313" key="3">
    <source>
        <dbReference type="Proteomes" id="UP000321353"/>
    </source>
</evidence>
<dbReference type="KEGG" id="smam:Mal15_57190"/>
<organism evidence="2 3">
    <name type="scientific">Stieleria maiorica</name>
    <dbReference type="NCBI Taxonomy" id="2795974"/>
    <lineage>
        <taxon>Bacteria</taxon>
        <taxon>Pseudomonadati</taxon>
        <taxon>Planctomycetota</taxon>
        <taxon>Planctomycetia</taxon>
        <taxon>Pirellulales</taxon>
        <taxon>Pirellulaceae</taxon>
        <taxon>Stieleria</taxon>
    </lineage>
</organism>
<reference evidence="2 3" key="1">
    <citation type="submission" date="2019-02" db="EMBL/GenBank/DDBJ databases">
        <title>Planctomycetal bacteria perform biofilm scaping via a novel small molecule.</title>
        <authorList>
            <person name="Jeske O."/>
            <person name="Boedeker C."/>
            <person name="Wiegand S."/>
            <person name="Breitling P."/>
            <person name="Kallscheuer N."/>
            <person name="Jogler M."/>
            <person name="Rohde M."/>
            <person name="Petersen J."/>
            <person name="Medema M.H."/>
            <person name="Surup F."/>
            <person name="Jogler C."/>
        </authorList>
    </citation>
    <scope>NUCLEOTIDE SEQUENCE [LARGE SCALE GENOMIC DNA]</scope>
    <source>
        <strain evidence="2 3">Mal15</strain>
    </source>
</reference>
<name>A0A5B9MNK0_9BACT</name>
<dbReference type="RefSeq" id="WP_147870688.1">
    <property type="nucleotide sequence ID" value="NZ_CP036264.1"/>
</dbReference>
<keyword evidence="3" id="KW-1185">Reference proteome</keyword>
<dbReference type="AlphaFoldDB" id="A0A5B9MNK0"/>
<protein>
    <submittedName>
        <fullName evidence="2">Uncharacterized protein</fullName>
    </submittedName>
</protein>
<sequence>MTSDRLDSLHLLPPHATSVWATHPMFPVAKTVARSDGASVRFELPLFWYEPPWIQLPLEVAGRLAASVANLDVVVSALRRDVADDEEPSELFSPIPVDETAAGDGSQPQFLPRMTPYRAERYGFSPVDFDQTRVIDVRLAATRDSSGRLAYSPDQMNRWENAGEHSPIGGGGYVATGAFPTDVVSLKQAQTKLEQLRLLAPSAVVFVSIDCYRLEEEIAAALISQPDGLIVRMNQPEIEGIQLAALVTRARQLMNEHEFAEKPLWVVPGEVTARDVAKLIALGASAVAIDAWCTPLIRFLLESMPTSRYDRSAFNQIPAVASQHLWDDIDRVIGHVSTIMPQGTIAQRLGTYHPRWAKACGASLLSP</sequence>
<proteinExistence type="predicted"/>
<feature type="region of interest" description="Disordered" evidence="1">
    <location>
        <begin position="89"/>
        <end position="110"/>
    </location>
</feature>